<dbReference type="InterPro" id="IPR050764">
    <property type="entry name" value="CbbQ/NirQ/NorQ/GpvN"/>
</dbReference>
<dbReference type="InterPro" id="IPR027417">
    <property type="entry name" value="P-loop_NTPase"/>
</dbReference>
<evidence type="ECO:0000313" key="4">
    <source>
        <dbReference type="Proteomes" id="UP001500604"/>
    </source>
</evidence>
<dbReference type="CDD" id="cd00009">
    <property type="entry name" value="AAA"/>
    <property type="match status" value="1"/>
</dbReference>
<evidence type="ECO:0000259" key="2">
    <source>
        <dbReference type="SMART" id="SM00382"/>
    </source>
</evidence>
<name>A0ABP8VAC5_9GAMM</name>
<dbReference type="SUPFAM" id="SSF52540">
    <property type="entry name" value="P-loop containing nucleoside triphosphate hydrolases"/>
    <property type="match status" value="1"/>
</dbReference>
<dbReference type="PANTHER" id="PTHR42759">
    <property type="entry name" value="MOXR FAMILY PROTEIN"/>
    <property type="match status" value="1"/>
</dbReference>
<sequence>MQSLMLSGINGATNRESSTMATRKSARELPSPKELYDNRNNRAELRKWWHLAFKKAYRSYNWQHIFETSNWIYRTDHPIRINKPLPTCFRDKVHNKVLVFMIVKAITVNRIERLDVFQKFIDAISDKDLAFNDNTDSFGRHKEWTIDVIDAAFKAIRGSHPAPTPTFKDDDMNAPAVPEPAASTDTAQSQLIAKADAFELPNPLTVNGDDGVMSAIDNLLRATGSPYSMNQFVDAINMGMKFRHLAEQQDDEIARLKRMSDDTPKITGKIDAYDSDTDLSIPAGEITYRKACDVFNVPTTDEKTRNALDFDVPYFEWDGEHPWVPEADEFYAFNVDTLLPYLSTIVAGKNAWLYGHTGTGKTTLAQQVCAKLNWPMRRVNFDGDISRLDLVGQTKLDNDDGTTVSRYVDGVLPQAMNSPTILLLDELDVGRPDVLYALQNALDQGQLTITDDGGRRIKAHPFFRAVAACNTQGQGDDSGLYQGTRVLSRALLNRFHNFIPVDYMRRDDELAVLRSKVPTLDDDMADKLMQYVHEHRVAFTSVEVTEPVSLRNIIGAAQEYSFYHTRIGTADAINLAISNTILNRANPEDRIVLRGIAQRVFPGAGF</sequence>
<dbReference type="RefSeq" id="WP_345199090.1">
    <property type="nucleotide sequence ID" value="NZ_BAABFL010000477.1"/>
</dbReference>
<keyword evidence="4" id="KW-1185">Reference proteome</keyword>
<dbReference type="Pfam" id="PF07728">
    <property type="entry name" value="AAA_5"/>
    <property type="match status" value="1"/>
</dbReference>
<gene>
    <name evidence="3" type="ORF">GCM10023116_47920</name>
</gene>
<dbReference type="Proteomes" id="UP001500604">
    <property type="component" value="Unassembled WGS sequence"/>
</dbReference>
<dbReference type="SMART" id="SM00382">
    <property type="entry name" value="AAA"/>
    <property type="match status" value="1"/>
</dbReference>
<accession>A0ABP8VAC5</accession>
<feature type="region of interest" description="Disordered" evidence="1">
    <location>
        <begin position="160"/>
        <end position="186"/>
    </location>
</feature>
<comment type="caution">
    <text evidence="3">The sequence shown here is derived from an EMBL/GenBank/DDBJ whole genome shotgun (WGS) entry which is preliminary data.</text>
</comment>
<evidence type="ECO:0000256" key="1">
    <source>
        <dbReference type="SAM" id="MobiDB-lite"/>
    </source>
</evidence>
<dbReference type="InterPro" id="IPR011704">
    <property type="entry name" value="ATPase_dyneun-rel_AAA"/>
</dbReference>
<evidence type="ECO:0000313" key="3">
    <source>
        <dbReference type="EMBL" id="GAA4652508.1"/>
    </source>
</evidence>
<protein>
    <recommendedName>
        <fullName evidence="2">AAA+ ATPase domain-containing protein</fullName>
    </recommendedName>
</protein>
<reference evidence="4" key="1">
    <citation type="journal article" date="2019" name="Int. J. Syst. Evol. Microbiol.">
        <title>The Global Catalogue of Microorganisms (GCM) 10K type strain sequencing project: providing services to taxonomists for standard genome sequencing and annotation.</title>
        <authorList>
            <consortium name="The Broad Institute Genomics Platform"/>
            <consortium name="The Broad Institute Genome Sequencing Center for Infectious Disease"/>
            <person name="Wu L."/>
            <person name="Ma J."/>
        </authorList>
    </citation>
    <scope>NUCLEOTIDE SEQUENCE [LARGE SCALE GENOMIC DNA]</scope>
    <source>
        <strain evidence="4">JCM 17805</strain>
    </source>
</reference>
<dbReference type="Gene3D" id="3.40.50.300">
    <property type="entry name" value="P-loop containing nucleotide triphosphate hydrolases"/>
    <property type="match status" value="1"/>
</dbReference>
<feature type="domain" description="AAA+ ATPase" evidence="2">
    <location>
        <begin position="347"/>
        <end position="505"/>
    </location>
</feature>
<dbReference type="PANTHER" id="PTHR42759:SF1">
    <property type="entry name" value="MAGNESIUM-CHELATASE SUBUNIT CHLD"/>
    <property type="match status" value="1"/>
</dbReference>
<dbReference type="EMBL" id="BAABFL010000477">
    <property type="protein sequence ID" value="GAA4652508.1"/>
    <property type="molecule type" value="Genomic_DNA"/>
</dbReference>
<organism evidence="3 4">
    <name type="scientific">Kistimonas scapharcae</name>
    <dbReference type="NCBI Taxonomy" id="1036133"/>
    <lineage>
        <taxon>Bacteria</taxon>
        <taxon>Pseudomonadati</taxon>
        <taxon>Pseudomonadota</taxon>
        <taxon>Gammaproteobacteria</taxon>
        <taxon>Oceanospirillales</taxon>
        <taxon>Endozoicomonadaceae</taxon>
        <taxon>Kistimonas</taxon>
    </lineage>
</organism>
<dbReference type="InterPro" id="IPR003593">
    <property type="entry name" value="AAA+_ATPase"/>
</dbReference>
<proteinExistence type="predicted"/>